<dbReference type="PROSITE" id="PS01066">
    <property type="entry name" value="UPP_SYNTHASE"/>
    <property type="match status" value="1"/>
</dbReference>
<reference evidence="3 4" key="1">
    <citation type="submission" date="2019-05" db="EMBL/GenBank/DDBJ databases">
        <authorList>
            <consortium name="Pathogen Informatics"/>
        </authorList>
    </citation>
    <scope>NUCLEOTIDE SEQUENCE [LARGE SCALE GENOMIC DNA]</scope>
    <source>
        <strain evidence="3 4">NCTC13032</strain>
    </source>
</reference>
<comment type="similarity">
    <text evidence="2">Belongs to the UPP synthase family.</text>
</comment>
<dbReference type="CDD" id="cd00475">
    <property type="entry name" value="Cis_IPPS"/>
    <property type="match status" value="1"/>
</dbReference>
<dbReference type="PANTHER" id="PTHR10291">
    <property type="entry name" value="DEHYDRODOLICHYL DIPHOSPHATE SYNTHASE FAMILY MEMBER"/>
    <property type="match status" value="1"/>
</dbReference>
<keyword evidence="2" id="KW-0961">Cell wall biogenesis/degradation</keyword>
<feature type="binding site" evidence="2">
    <location>
        <position position="25"/>
    </location>
    <ligand>
        <name>Mg(2+)</name>
        <dbReference type="ChEBI" id="CHEBI:18420"/>
    </ligand>
</feature>
<dbReference type="AlphaFoldDB" id="A0A4U9HJ76"/>
<keyword evidence="2" id="KW-0133">Cell shape</keyword>
<dbReference type="GO" id="GO:0008834">
    <property type="term" value="F:ditrans,polycis-undecaprenyl-diphosphate synthase [(2E,6E)-farnesyl-diphosphate specific] activity"/>
    <property type="evidence" value="ECO:0007669"/>
    <property type="project" value="UniProtKB-UniRule"/>
</dbReference>
<feature type="binding site" evidence="2">
    <location>
        <begin position="70"/>
        <end position="72"/>
    </location>
    <ligand>
        <name>substrate</name>
    </ligand>
</feature>
<evidence type="ECO:0000256" key="2">
    <source>
        <dbReference type="HAMAP-Rule" id="MF_01139"/>
    </source>
</evidence>
<dbReference type="GO" id="GO:0000287">
    <property type="term" value="F:magnesium ion binding"/>
    <property type="evidence" value="ECO:0007669"/>
    <property type="project" value="UniProtKB-UniRule"/>
</dbReference>
<comment type="catalytic activity">
    <reaction evidence="2">
        <text>8 isopentenyl diphosphate + (2E,6E)-farnesyl diphosphate = di-trans,octa-cis-undecaprenyl diphosphate + 8 diphosphate</text>
        <dbReference type="Rhea" id="RHEA:27551"/>
        <dbReference type="ChEBI" id="CHEBI:33019"/>
        <dbReference type="ChEBI" id="CHEBI:58405"/>
        <dbReference type="ChEBI" id="CHEBI:128769"/>
        <dbReference type="ChEBI" id="CHEBI:175763"/>
        <dbReference type="EC" id="2.5.1.31"/>
    </reaction>
</comment>
<name>A0A4U9HJ76_9ENTR</name>
<keyword evidence="2" id="KW-0460">Magnesium</keyword>
<feature type="binding site" evidence="2">
    <location>
        <position position="76"/>
    </location>
    <ligand>
        <name>substrate</name>
    </ligand>
</feature>
<keyword evidence="2" id="KW-0479">Metal-binding</keyword>
<feature type="binding site" evidence="2">
    <location>
        <position position="198"/>
    </location>
    <ligand>
        <name>Mg(2+)</name>
        <dbReference type="ChEBI" id="CHEBI:18420"/>
    </ligand>
</feature>
<gene>
    <name evidence="2 3" type="primary">uppS</name>
    <name evidence="3" type="ORF">NCTC13032_01268</name>
</gene>
<organism evidence="3 4">
    <name type="scientific">Leclercia adecarboxylata</name>
    <dbReference type="NCBI Taxonomy" id="83655"/>
    <lineage>
        <taxon>Bacteria</taxon>
        <taxon>Pseudomonadati</taxon>
        <taxon>Pseudomonadota</taxon>
        <taxon>Gammaproteobacteria</taxon>
        <taxon>Enterobacterales</taxon>
        <taxon>Enterobacteriaceae</taxon>
        <taxon>Leclercia</taxon>
    </lineage>
</organism>
<dbReference type="GO" id="GO:0008360">
    <property type="term" value="P:regulation of cell shape"/>
    <property type="evidence" value="ECO:0007669"/>
    <property type="project" value="UniProtKB-KW"/>
</dbReference>
<dbReference type="InterPro" id="IPR018520">
    <property type="entry name" value="UPP_synth-like_CS"/>
</dbReference>
<feature type="active site" description="Proton acceptor" evidence="2">
    <location>
        <position position="73"/>
    </location>
</feature>
<comment type="cofactor">
    <cofactor evidence="2">
        <name>Mg(2+)</name>
        <dbReference type="ChEBI" id="CHEBI:18420"/>
    </cofactor>
    <text evidence="2">Binds 2 magnesium ions per subunit.</text>
</comment>
<feature type="binding site" evidence="2">
    <location>
        <position position="74"/>
    </location>
    <ligand>
        <name>substrate</name>
    </ligand>
</feature>
<accession>A0A4U9HJ76</accession>
<evidence type="ECO:0000313" key="4">
    <source>
        <dbReference type="Proteomes" id="UP000310719"/>
    </source>
</evidence>
<keyword evidence="2" id="KW-0573">Peptidoglycan synthesis</keyword>
<evidence type="ECO:0000256" key="1">
    <source>
        <dbReference type="ARBA" id="ARBA00022679"/>
    </source>
</evidence>
<protein>
    <recommendedName>
        <fullName evidence="2">Ditrans,polycis-undecaprenyl-diphosphate synthase ((2E,6E)-farnesyl-diphosphate specific)</fullName>
        <ecNumber evidence="2">2.5.1.31</ecNumber>
    </recommendedName>
    <alternativeName>
        <fullName evidence="2">Ditrans,polycis-undecaprenylcistransferase</fullName>
    </alternativeName>
    <alternativeName>
        <fullName evidence="2">Undecaprenyl diphosphate synthase</fullName>
        <shortName evidence="2">UDS</shortName>
    </alternativeName>
    <alternativeName>
        <fullName evidence="2">Undecaprenyl pyrophosphate synthase</fullName>
        <shortName evidence="2">UPP synthase</shortName>
    </alternativeName>
</protein>
<dbReference type="Gene3D" id="3.40.1180.10">
    <property type="entry name" value="Decaprenyl diphosphate synthase-like"/>
    <property type="match status" value="1"/>
</dbReference>
<feature type="binding site" evidence="2">
    <location>
        <begin position="199"/>
        <end position="201"/>
    </location>
    <ligand>
        <name>substrate</name>
    </ligand>
</feature>
<dbReference type="EMBL" id="LR590464">
    <property type="protein sequence ID" value="VTP64202.1"/>
    <property type="molecule type" value="Genomic_DNA"/>
</dbReference>
<sequence>MLSANQPISENLPAHGCRHVAIIMDGNGRWAKRQGKIRAFGHKAGAKSVRRAVSFAANNGIDALTLYAFSSENWNRPAQEVSALMELFVWALDSEVKSLHRHNVRLRIIGDTSRFNSRLQERIRKAEALTGKNTGLTLNIAANYGGRWDIVQGVRHLAEQVQEGLLQPDQIDEEALSQQICMSELTPVDLVIRTGGEHRISNFLLWQIAYAELYFTDVLWPDFDEQDFEGALHALPIESVALVVPSLVATTPDGVAFAEVSPDFCVCFNTCCHRGAVFTATGGLRYCHSGRLHAGGVGMGSA</sequence>
<dbReference type="GO" id="GO:0071555">
    <property type="term" value="P:cell wall organization"/>
    <property type="evidence" value="ECO:0007669"/>
    <property type="project" value="UniProtKB-KW"/>
</dbReference>
<feature type="binding site" evidence="2">
    <location>
        <begin position="26"/>
        <end position="29"/>
    </location>
    <ligand>
        <name>substrate</name>
    </ligand>
</feature>
<dbReference type="PANTHER" id="PTHR10291:SF0">
    <property type="entry name" value="DEHYDRODOLICHYL DIPHOSPHATE SYNTHASE 2"/>
    <property type="match status" value="1"/>
</dbReference>
<dbReference type="GO" id="GO:0009252">
    <property type="term" value="P:peptidoglycan biosynthetic process"/>
    <property type="evidence" value="ECO:0007669"/>
    <property type="project" value="UniProtKB-UniRule"/>
</dbReference>
<dbReference type="InterPro" id="IPR001441">
    <property type="entry name" value="UPP_synth-like"/>
</dbReference>
<proteinExistence type="inferred from homology"/>
<dbReference type="Proteomes" id="UP000310719">
    <property type="component" value="Chromosome"/>
</dbReference>
<dbReference type="NCBIfam" id="NF007596">
    <property type="entry name" value="PRK10240.1"/>
    <property type="match status" value="1"/>
</dbReference>
<dbReference type="EC" id="2.5.1.31" evidence="2"/>
<feature type="binding site" evidence="2">
    <location>
        <position position="38"/>
    </location>
    <ligand>
        <name>substrate</name>
    </ligand>
</feature>
<dbReference type="STRING" id="83655.APT61_18235"/>
<feature type="active site" evidence="2">
    <location>
        <position position="25"/>
    </location>
</feature>
<dbReference type="GO" id="GO:0016094">
    <property type="term" value="P:polyprenol biosynthetic process"/>
    <property type="evidence" value="ECO:0007669"/>
    <property type="project" value="TreeGrafter"/>
</dbReference>
<feature type="binding site" evidence="2">
    <location>
        <position position="42"/>
    </location>
    <ligand>
        <name>substrate</name>
    </ligand>
</feature>
<feature type="binding site" evidence="2">
    <location>
        <position position="30"/>
    </location>
    <ligand>
        <name>substrate</name>
    </ligand>
</feature>
<dbReference type="FunFam" id="3.40.1180.10:FF:000001">
    <property type="entry name" value="(2E,6E)-farnesyl-diphosphate-specific ditrans,polycis-undecaprenyl-diphosphate synthase"/>
    <property type="match status" value="1"/>
</dbReference>
<dbReference type="GO" id="GO:0005829">
    <property type="term" value="C:cytosol"/>
    <property type="evidence" value="ECO:0007669"/>
    <property type="project" value="TreeGrafter"/>
</dbReference>
<comment type="subunit">
    <text evidence="2">Homodimer.</text>
</comment>
<comment type="function">
    <text evidence="2">Catalyzes the sequential condensation of isopentenyl diphosphate (IPP) with (2E,6E)-farnesyl diphosphate (E,E-FPP) to yield (2Z,6Z,10Z,14Z,18Z,22Z,26Z,30Z,34E,38E)-undecaprenyl diphosphate (di-trans,octa-cis-UPP). UPP is the precursor of glycosyl carrier lipid in the biosynthesis of bacterial cell wall polysaccharide components such as peptidoglycan and lipopolysaccharide.</text>
</comment>
<dbReference type="InterPro" id="IPR036424">
    <property type="entry name" value="UPP_synth-like_sf"/>
</dbReference>
<keyword evidence="1 2" id="KW-0808">Transferase</keyword>
<feature type="binding site" evidence="2">
    <location>
        <position position="193"/>
    </location>
    <ligand>
        <name>substrate</name>
    </ligand>
</feature>
<dbReference type="Pfam" id="PF01255">
    <property type="entry name" value="Prenyltransf"/>
    <property type="match status" value="1"/>
</dbReference>
<dbReference type="SUPFAM" id="SSF64005">
    <property type="entry name" value="Undecaprenyl diphosphate synthase"/>
    <property type="match status" value="1"/>
</dbReference>
<evidence type="ECO:0000313" key="3">
    <source>
        <dbReference type="EMBL" id="VTP64202.1"/>
    </source>
</evidence>
<dbReference type="NCBIfam" id="TIGR00055">
    <property type="entry name" value="uppS"/>
    <property type="match status" value="1"/>
</dbReference>
<dbReference type="HAMAP" id="MF_01139">
    <property type="entry name" value="ISPT"/>
    <property type="match status" value="1"/>
</dbReference>
<feature type="binding site" evidence="2">
    <location>
        <position position="212"/>
    </location>
    <ligand>
        <name>Mg(2+)</name>
        <dbReference type="ChEBI" id="CHEBI:18420"/>
    </ligand>
</feature>